<feature type="transmembrane region" description="Helical" evidence="8">
    <location>
        <begin position="177"/>
        <end position="196"/>
    </location>
</feature>
<keyword evidence="2" id="KW-0328">Glycosyltransferase</keyword>
<evidence type="ECO:0000313" key="10">
    <source>
        <dbReference type="Proteomes" id="UP000599074"/>
    </source>
</evidence>
<name>A0A8J3X2F7_9ACTN</name>
<evidence type="ECO:0000256" key="8">
    <source>
        <dbReference type="SAM" id="Phobius"/>
    </source>
</evidence>
<evidence type="ECO:0000256" key="2">
    <source>
        <dbReference type="ARBA" id="ARBA00022676"/>
    </source>
</evidence>
<comment type="subcellular location">
    <subcellularLocation>
        <location evidence="1">Membrane</location>
        <topology evidence="1">Multi-pass membrane protein</topology>
    </subcellularLocation>
</comment>
<evidence type="ECO:0000313" key="9">
    <source>
        <dbReference type="EMBL" id="GII25400.1"/>
    </source>
</evidence>
<feature type="transmembrane region" description="Helical" evidence="8">
    <location>
        <begin position="208"/>
        <end position="225"/>
    </location>
</feature>
<evidence type="ECO:0000256" key="6">
    <source>
        <dbReference type="ARBA" id="ARBA00023136"/>
    </source>
</evidence>
<sequence>MLIPTTNYGFVFCRKLGTVGAAVIAVGGVLAGVQSFTDPLGKVPGIRELRESTVFSVLVVYIGLTLLLGAWWRIGALIHRPDGPSWRELAGSAVWWGAPLTLLGPVFSGDVYSYIAQGAMTVVGIDAYRYGPAAMGGPLNLNVPPIWQDTPAPYGPVFLDLAGSVTRVTGELTWPGVVGMRVLAIVGVGMLVWSVPRIARYCGVEPNAALWLGVLNPLVLLHLVADAHNDSLMLGLMSVGLVLVIERHPVPGCALIAFAGLVKAPGGLAIAFVVPIWARYLKGRLRWGRAGLGAVSVAGATVVAATALADTGYGWVHALNTPTRAHTWLSITTDLGSLTGYVGEWLGLTTVDAAMHAWWTVGLGAAACVFVELWRRSPQIGPVAALGLSLGALVMLGPVVHPWYLLWAIVPLAMSGSATVRRWVAVLSVALVVFVLPGGVQPGIPALTGAVMGTGAVLVGFVVLTGLGRRQFLAPLVIGGGGGNVAVPDLRWLRPVGSTASATVALEPVAAPSGESGRIRPATQGH</sequence>
<feature type="transmembrane region" description="Helical" evidence="8">
    <location>
        <begin position="447"/>
        <end position="467"/>
    </location>
</feature>
<dbReference type="InterPro" id="IPR049829">
    <property type="entry name" value="MptA/B-like"/>
</dbReference>
<evidence type="ECO:0000256" key="7">
    <source>
        <dbReference type="ARBA" id="ARBA00043987"/>
    </source>
</evidence>
<keyword evidence="3" id="KW-0808">Transferase</keyword>
<dbReference type="Pfam" id="PF26314">
    <property type="entry name" value="MptA_B_family"/>
    <property type="match status" value="1"/>
</dbReference>
<proteinExistence type="inferred from homology"/>
<accession>A0A8J3X2F7</accession>
<feature type="transmembrane region" description="Helical" evidence="8">
    <location>
        <begin position="386"/>
        <end position="410"/>
    </location>
</feature>
<evidence type="ECO:0000256" key="3">
    <source>
        <dbReference type="ARBA" id="ARBA00022679"/>
    </source>
</evidence>
<comment type="caution">
    <text evidence="9">The sequence shown here is derived from an EMBL/GenBank/DDBJ whole genome shotgun (WGS) entry which is preliminary data.</text>
</comment>
<keyword evidence="6 8" id="KW-0472">Membrane</keyword>
<keyword evidence="4 8" id="KW-0812">Transmembrane</keyword>
<keyword evidence="5 8" id="KW-1133">Transmembrane helix</keyword>
<dbReference type="GO" id="GO:0005886">
    <property type="term" value="C:plasma membrane"/>
    <property type="evidence" value="ECO:0007669"/>
    <property type="project" value="UniProtKB-SubCell"/>
</dbReference>
<protein>
    <submittedName>
        <fullName evidence="9">Membrane protein</fullName>
    </submittedName>
</protein>
<feature type="transmembrane region" description="Helical" evidence="8">
    <location>
        <begin position="53"/>
        <end position="72"/>
    </location>
</feature>
<dbReference type="AlphaFoldDB" id="A0A8J3X2F7"/>
<dbReference type="GO" id="GO:0016758">
    <property type="term" value="F:hexosyltransferase activity"/>
    <property type="evidence" value="ECO:0007669"/>
    <property type="project" value="InterPro"/>
</dbReference>
<evidence type="ECO:0000256" key="1">
    <source>
        <dbReference type="ARBA" id="ARBA00004141"/>
    </source>
</evidence>
<keyword evidence="10" id="KW-1185">Reference proteome</keyword>
<gene>
    <name evidence="9" type="ORF">Pme01_49970</name>
</gene>
<dbReference type="NCBIfam" id="NF038066">
    <property type="entry name" value="MptB"/>
    <property type="match status" value="1"/>
</dbReference>
<feature type="transmembrane region" description="Helical" evidence="8">
    <location>
        <begin position="290"/>
        <end position="309"/>
    </location>
</feature>
<feature type="transmembrane region" description="Helical" evidence="8">
    <location>
        <begin position="356"/>
        <end position="374"/>
    </location>
</feature>
<reference evidence="9" key="1">
    <citation type="submission" date="2021-01" db="EMBL/GenBank/DDBJ databases">
        <title>Whole genome shotgun sequence of Planosporangium mesophilum NBRC 109066.</title>
        <authorList>
            <person name="Komaki H."/>
            <person name="Tamura T."/>
        </authorList>
    </citation>
    <scope>NUCLEOTIDE SEQUENCE</scope>
    <source>
        <strain evidence="9">NBRC 109066</strain>
    </source>
</reference>
<feature type="transmembrane region" description="Helical" evidence="8">
    <location>
        <begin position="256"/>
        <end position="278"/>
    </location>
</feature>
<dbReference type="RefSeq" id="WP_168118075.1">
    <property type="nucleotide sequence ID" value="NZ_BOON01000051.1"/>
</dbReference>
<dbReference type="EMBL" id="BOON01000051">
    <property type="protein sequence ID" value="GII25400.1"/>
    <property type="molecule type" value="Genomic_DNA"/>
</dbReference>
<organism evidence="9 10">
    <name type="scientific">Planosporangium mesophilum</name>
    <dbReference type="NCBI Taxonomy" id="689768"/>
    <lineage>
        <taxon>Bacteria</taxon>
        <taxon>Bacillati</taxon>
        <taxon>Actinomycetota</taxon>
        <taxon>Actinomycetes</taxon>
        <taxon>Micromonosporales</taxon>
        <taxon>Micromonosporaceae</taxon>
        <taxon>Planosporangium</taxon>
    </lineage>
</organism>
<dbReference type="Proteomes" id="UP000599074">
    <property type="component" value="Unassembled WGS sequence"/>
</dbReference>
<comment type="similarity">
    <text evidence="7">Belongs to the MptA/B family.</text>
</comment>
<evidence type="ECO:0000256" key="5">
    <source>
        <dbReference type="ARBA" id="ARBA00022989"/>
    </source>
</evidence>
<evidence type="ECO:0000256" key="4">
    <source>
        <dbReference type="ARBA" id="ARBA00022692"/>
    </source>
</evidence>
<feature type="transmembrane region" description="Helical" evidence="8">
    <location>
        <begin position="12"/>
        <end position="33"/>
    </location>
</feature>
<feature type="transmembrane region" description="Helical" evidence="8">
    <location>
        <begin position="422"/>
        <end position="440"/>
    </location>
</feature>